<comment type="caution">
    <text evidence="1">The sequence shown here is derived from an EMBL/GenBank/DDBJ whole genome shotgun (WGS) entry which is preliminary data.</text>
</comment>
<evidence type="ECO:0000313" key="2">
    <source>
        <dbReference type="EMBL" id="KAF2616503.1"/>
    </source>
</evidence>
<accession>A0A8S9K2N7</accession>
<dbReference type="Proteomes" id="UP000712281">
    <property type="component" value="Unassembled WGS sequence"/>
</dbReference>
<gene>
    <name evidence="2" type="ORF">F2Q68_00039484</name>
    <name evidence="1" type="ORF">F2Q70_00038807</name>
</gene>
<dbReference type="AlphaFoldDB" id="A0A8S9K2N7"/>
<name>A0A8S9K2N7_BRACR</name>
<reference evidence="1" key="1">
    <citation type="submission" date="2019-12" db="EMBL/GenBank/DDBJ databases">
        <title>Genome sequencing and annotation of Brassica cretica.</title>
        <authorList>
            <person name="Studholme D.J."/>
            <person name="Sarris P.F."/>
        </authorList>
    </citation>
    <scope>NUCLEOTIDE SEQUENCE</scope>
    <source>
        <strain evidence="2">PFS-001/15</strain>
        <strain evidence="1">PFS-102/07</strain>
        <tissue evidence="1">Leaf</tissue>
    </source>
</reference>
<sequence length="53" mass="5528">MGASPLRREPTLLLSKLWPLSLSGVAVIALGRISASSLYEILPHGGCQVVATP</sequence>
<proteinExistence type="predicted"/>
<dbReference type="EMBL" id="QGKY02000190">
    <property type="protein sequence ID" value="KAF2588048.1"/>
    <property type="molecule type" value="Genomic_DNA"/>
</dbReference>
<evidence type="ECO:0000313" key="1">
    <source>
        <dbReference type="EMBL" id="KAF2588048.1"/>
    </source>
</evidence>
<organism evidence="1">
    <name type="scientific">Brassica cretica</name>
    <name type="common">Mustard</name>
    <dbReference type="NCBI Taxonomy" id="69181"/>
    <lineage>
        <taxon>Eukaryota</taxon>
        <taxon>Viridiplantae</taxon>
        <taxon>Streptophyta</taxon>
        <taxon>Embryophyta</taxon>
        <taxon>Tracheophyta</taxon>
        <taxon>Spermatophyta</taxon>
        <taxon>Magnoliopsida</taxon>
        <taxon>eudicotyledons</taxon>
        <taxon>Gunneridae</taxon>
        <taxon>Pentapetalae</taxon>
        <taxon>rosids</taxon>
        <taxon>malvids</taxon>
        <taxon>Brassicales</taxon>
        <taxon>Brassicaceae</taxon>
        <taxon>Brassiceae</taxon>
        <taxon>Brassica</taxon>
    </lineage>
</organism>
<protein>
    <submittedName>
        <fullName evidence="1">Uncharacterized protein</fullName>
    </submittedName>
</protein>
<dbReference type="EMBL" id="QGKW02000007">
    <property type="protein sequence ID" value="KAF2616503.1"/>
    <property type="molecule type" value="Genomic_DNA"/>
</dbReference>